<keyword evidence="2" id="KW-1185">Reference proteome</keyword>
<organism evidence="1 2">
    <name type="scientific">Elysia crispata</name>
    <name type="common">lettuce slug</name>
    <dbReference type="NCBI Taxonomy" id="231223"/>
    <lineage>
        <taxon>Eukaryota</taxon>
        <taxon>Metazoa</taxon>
        <taxon>Spiralia</taxon>
        <taxon>Lophotrochozoa</taxon>
        <taxon>Mollusca</taxon>
        <taxon>Gastropoda</taxon>
        <taxon>Heterobranchia</taxon>
        <taxon>Euthyneura</taxon>
        <taxon>Panpulmonata</taxon>
        <taxon>Sacoglossa</taxon>
        <taxon>Placobranchoidea</taxon>
        <taxon>Plakobranchidae</taxon>
        <taxon>Elysia</taxon>
    </lineage>
</organism>
<accession>A0AAE1DDA4</accession>
<proteinExistence type="predicted"/>
<comment type="caution">
    <text evidence="1">The sequence shown here is derived from an EMBL/GenBank/DDBJ whole genome shotgun (WGS) entry which is preliminary data.</text>
</comment>
<name>A0AAE1DDA4_9GAST</name>
<protein>
    <submittedName>
        <fullName evidence="1">Uncharacterized protein</fullName>
    </submittedName>
</protein>
<reference evidence="1" key="1">
    <citation type="journal article" date="2023" name="G3 (Bethesda)">
        <title>A reference genome for the long-term kleptoplast-retaining sea slug Elysia crispata morphotype clarki.</title>
        <authorList>
            <person name="Eastman K.E."/>
            <person name="Pendleton A.L."/>
            <person name="Shaikh M.A."/>
            <person name="Suttiyut T."/>
            <person name="Ogas R."/>
            <person name="Tomko P."/>
            <person name="Gavelis G."/>
            <person name="Widhalm J.R."/>
            <person name="Wisecaver J.H."/>
        </authorList>
    </citation>
    <scope>NUCLEOTIDE SEQUENCE</scope>
    <source>
        <strain evidence="1">ECLA1</strain>
    </source>
</reference>
<evidence type="ECO:0000313" key="1">
    <source>
        <dbReference type="EMBL" id="KAK3766499.1"/>
    </source>
</evidence>
<dbReference type="Proteomes" id="UP001283361">
    <property type="component" value="Unassembled WGS sequence"/>
</dbReference>
<dbReference type="EMBL" id="JAWDGP010004219">
    <property type="protein sequence ID" value="KAK3766499.1"/>
    <property type="molecule type" value="Genomic_DNA"/>
</dbReference>
<evidence type="ECO:0000313" key="2">
    <source>
        <dbReference type="Proteomes" id="UP001283361"/>
    </source>
</evidence>
<dbReference type="AlphaFoldDB" id="A0AAE1DDA4"/>
<sequence>MLFLLCGSTLHLISKGDQSLPLLHNIQYTHLQKSSVLGINADPIHHRPSSMCPAKAIHKASIHTVIEIRNCLG</sequence>
<gene>
    <name evidence="1" type="ORF">RRG08_066454</name>
</gene>